<proteinExistence type="predicted"/>
<dbReference type="InterPro" id="IPR013103">
    <property type="entry name" value="RVT_2"/>
</dbReference>
<sequence length="773" mass="88448">MRIEQYIQLIDYSLWEVIENGTKRLEVKARSTLMMGIPNEHQLKFNSIKDAKSLLEAIKKRFCGNDATKKTQRNLLKQQYENFTASSFESLDQTFDGFKSLNKPDLDSISMDDLYNKLKVYEPEVKGVSSSSTQNMEFVSSSSNNNTKNNNEAINTAFRVTTAGTQVNAANSTNIDNLSDAIICAFLASQSNSSQLVNEDLEQIHPDDLEEIDLKWQMDMLTMGARRFLKNTGRKLNLNGNETVAFDKTKVMIRVTKLKKDLTMHLWHTPFQVLILSLEEFTSEPAIETLNAKTSEDVPKVVKKDNGAPIIEDWKSDDEDESVAFGGNFKRGKITGKVIIKTSELDFENVYFVKELKYNLFSVSKMYDKKNSVLFNDTECVVLSSDFKLIDENHVLLGVPRKNNMYSVDLKNIIPKRGLTCLFAKATSDESKLWHRRLGHLNFKTINKLVKENLVREAVSTACYVQNRVLVVKPHNKTPYALFHGEFGGKADEGFFVGYSLNSKEFRVFNIRTRIVEETLHIRVLKILIWLQQLFGKKVNEVSRQENECKDQEEKDSVNSTNRVNVVRSTINAASNEVNAVGRKSSIELPNDLDMPKLEDISIFEDKNEDVLVFRNKLDERGIVIRNKARLVAQGHTQEECIDYDEVFAPVAKIEAIRLLAYASFKDSVVYQMDVKSAFLYGKIYEEVYVCQPLGFEDPDFPDKVYKVEKALYGLHQAQRAWYKTVDPDSNRSFISLLKLLVILDKSKTTMIETLTIIYKDYAESNLYTPEEQ</sequence>
<dbReference type="InterPro" id="IPR025724">
    <property type="entry name" value="GAG-pre-integrase_dom"/>
</dbReference>
<organism evidence="3">
    <name type="scientific">Tanacetum cinerariifolium</name>
    <name type="common">Dalmatian daisy</name>
    <name type="synonym">Chrysanthemum cinerariifolium</name>
    <dbReference type="NCBI Taxonomy" id="118510"/>
    <lineage>
        <taxon>Eukaryota</taxon>
        <taxon>Viridiplantae</taxon>
        <taxon>Streptophyta</taxon>
        <taxon>Embryophyta</taxon>
        <taxon>Tracheophyta</taxon>
        <taxon>Spermatophyta</taxon>
        <taxon>Magnoliopsida</taxon>
        <taxon>eudicotyledons</taxon>
        <taxon>Gunneridae</taxon>
        <taxon>Pentapetalae</taxon>
        <taxon>asterids</taxon>
        <taxon>campanulids</taxon>
        <taxon>Asterales</taxon>
        <taxon>Asteraceae</taxon>
        <taxon>Asteroideae</taxon>
        <taxon>Anthemideae</taxon>
        <taxon>Anthemidinae</taxon>
        <taxon>Tanacetum</taxon>
    </lineage>
</organism>
<evidence type="ECO:0000259" key="1">
    <source>
        <dbReference type="Pfam" id="PF07727"/>
    </source>
</evidence>
<feature type="domain" description="Reverse transcriptase Ty1/copia-type" evidence="1">
    <location>
        <begin position="613"/>
        <end position="727"/>
    </location>
</feature>
<dbReference type="Pfam" id="PF07727">
    <property type="entry name" value="RVT_2"/>
    <property type="match status" value="1"/>
</dbReference>
<name>A0A6L2MAQ5_TANCI</name>
<gene>
    <name evidence="3" type="ORF">Tci_043074</name>
</gene>
<evidence type="ECO:0000313" key="3">
    <source>
        <dbReference type="EMBL" id="GEU71096.1"/>
    </source>
</evidence>
<feature type="domain" description="GAG-pre-integrase" evidence="2">
    <location>
        <begin position="404"/>
        <end position="457"/>
    </location>
</feature>
<accession>A0A6L2MAQ5</accession>
<dbReference type="EMBL" id="BKCJ010006242">
    <property type="protein sequence ID" value="GEU71096.1"/>
    <property type="molecule type" value="Genomic_DNA"/>
</dbReference>
<evidence type="ECO:0000259" key="2">
    <source>
        <dbReference type="Pfam" id="PF13976"/>
    </source>
</evidence>
<protein>
    <submittedName>
        <fullName evidence="3">Uncharacterized protein</fullName>
    </submittedName>
</protein>
<comment type="caution">
    <text evidence="3">The sequence shown here is derived from an EMBL/GenBank/DDBJ whole genome shotgun (WGS) entry which is preliminary data.</text>
</comment>
<dbReference type="AlphaFoldDB" id="A0A6L2MAQ5"/>
<dbReference type="Pfam" id="PF13976">
    <property type="entry name" value="gag_pre-integrs"/>
    <property type="match status" value="1"/>
</dbReference>
<reference evidence="3" key="1">
    <citation type="journal article" date="2019" name="Sci. Rep.">
        <title>Draft genome of Tanacetum cinerariifolium, the natural source of mosquito coil.</title>
        <authorList>
            <person name="Yamashiro T."/>
            <person name="Shiraishi A."/>
            <person name="Satake H."/>
            <person name="Nakayama K."/>
        </authorList>
    </citation>
    <scope>NUCLEOTIDE SEQUENCE</scope>
</reference>